<dbReference type="Gene3D" id="3.20.20.140">
    <property type="entry name" value="Metal-dependent hydrolases"/>
    <property type="match status" value="1"/>
</dbReference>
<gene>
    <name evidence="2" type="ORF">GC096_04530</name>
</gene>
<keyword evidence="3" id="KW-1185">Reference proteome</keyword>
<dbReference type="InterPro" id="IPR032466">
    <property type="entry name" value="Metal_Hydrolase"/>
</dbReference>
<reference evidence="2 3" key="1">
    <citation type="submission" date="2019-10" db="EMBL/GenBank/DDBJ databases">
        <title>Description of Paenibacillus humi sp. nov.</title>
        <authorList>
            <person name="Carlier A."/>
            <person name="Qi S."/>
        </authorList>
    </citation>
    <scope>NUCLEOTIDE SEQUENCE [LARGE SCALE GENOMIC DNA]</scope>
    <source>
        <strain evidence="2 3">LMG 31461</strain>
    </source>
</reference>
<evidence type="ECO:0000313" key="2">
    <source>
        <dbReference type="EMBL" id="NOU63308.1"/>
    </source>
</evidence>
<dbReference type="Proteomes" id="UP000653578">
    <property type="component" value="Unassembled WGS sequence"/>
</dbReference>
<feature type="domain" description="Amidohydrolase-related" evidence="1">
    <location>
        <begin position="45"/>
        <end position="283"/>
    </location>
</feature>
<comment type="caution">
    <text evidence="2">The sequence shown here is derived from an EMBL/GenBank/DDBJ whole genome shotgun (WGS) entry which is preliminary data.</text>
</comment>
<organism evidence="2 3">
    <name type="scientific">Paenibacillus plantarum</name>
    <dbReference type="NCBI Taxonomy" id="2654975"/>
    <lineage>
        <taxon>Bacteria</taxon>
        <taxon>Bacillati</taxon>
        <taxon>Bacillota</taxon>
        <taxon>Bacilli</taxon>
        <taxon>Bacillales</taxon>
        <taxon>Paenibacillaceae</taxon>
        <taxon>Paenibacillus</taxon>
    </lineage>
</organism>
<name>A0ABX1X5F4_9BACL</name>
<dbReference type="Pfam" id="PF04909">
    <property type="entry name" value="Amidohydro_2"/>
    <property type="match status" value="1"/>
</dbReference>
<dbReference type="InterPro" id="IPR006680">
    <property type="entry name" value="Amidohydro-rel"/>
</dbReference>
<dbReference type="SUPFAM" id="SSF51556">
    <property type="entry name" value="Metallo-dependent hydrolases"/>
    <property type="match status" value="1"/>
</dbReference>
<evidence type="ECO:0000259" key="1">
    <source>
        <dbReference type="Pfam" id="PF04909"/>
    </source>
</evidence>
<protein>
    <submittedName>
        <fullName evidence="2">Amidohydrolase family protein</fullName>
    </submittedName>
</protein>
<evidence type="ECO:0000313" key="3">
    <source>
        <dbReference type="Proteomes" id="UP000653578"/>
    </source>
</evidence>
<proteinExistence type="predicted"/>
<sequence length="292" mass="32803">MQTTDITQYKHALPSLTKLFAKFTEQKAIDMTAFLGQWPTRYQSNASPADLVVMMDHLDLAGVCVSHIASIHGHDTRSGNEALFRECAADNRLWPFAILNPTEPGWEEELVWVASSGAYGVRLLPGFHHYDLDNPEARELVQAVRLAGLPLQVCLRLQDERLQHLRYQVESVPIHMVANLAIDLDGHPLLISGVREYEWDEIWMQLPAGLRREHIFFDLWYCKSPLAVIASLCQRGGASSFVYGSCAPLHIPEATVLQLAVAEISEEERYALSRGNALRFLGLSKLIKTAEE</sequence>
<dbReference type="RefSeq" id="WP_171629108.1">
    <property type="nucleotide sequence ID" value="NZ_WHNY01000012.1"/>
</dbReference>
<dbReference type="EMBL" id="WHNY01000012">
    <property type="protein sequence ID" value="NOU63308.1"/>
    <property type="molecule type" value="Genomic_DNA"/>
</dbReference>
<accession>A0ABX1X5F4</accession>